<feature type="compositionally biased region" description="Basic and acidic residues" evidence="2">
    <location>
        <begin position="107"/>
        <end position="123"/>
    </location>
</feature>
<evidence type="ECO:0000256" key="1">
    <source>
        <dbReference type="SAM" id="Coils"/>
    </source>
</evidence>
<dbReference type="Proteomes" id="UP000030697">
    <property type="component" value="Unassembled WGS sequence"/>
</dbReference>
<feature type="non-terminal residue" evidence="3">
    <location>
        <position position="123"/>
    </location>
</feature>
<evidence type="ECO:0000313" key="3">
    <source>
        <dbReference type="EMBL" id="EWC76687.1"/>
    </source>
</evidence>
<accession>W7JCR5</accession>
<protein>
    <submittedName>
        <fullName evidence="3">Uncharacterized protein</fullName>
    </submittedName>
</protein>
<name>W7JCR5_PLAFA</name>
<keyword evidence="1" id="KW-0175">Coiled coil</keyword>
<dbReference type="OrthoDB" id="411372at2759"/>
<reference evidence="3 4" key="1">
    <citation type="submission" date="2013-02" db="EMBL/GenBank/DDBJ databases">
        <title>The Genome Sequence of Plasmodium falciparum UGT5.1.</title>
        <authorList>
            <consortium name="The Broad Institute Genome Sequencing Platform"/>
            <consortium name="The Broad Institute Genome Sequencing Center for Infectious Disease"/>
            <person name="Neafsey D."/>
            <person name="Cheeseman I."/>
            <person name="Volkman S."/>
            <person name="Adams J."/>
            <person name="Walker B."/>
            <person name="Young S.K."/>
            <person name="Zeng Q."/>
            <person name="Gargeya S."/>
            <person name="Fitzgerald M."/>
            <person name="Haas B."/>
            <person name="Abouelleil A."/>
            <person name="Alvarado L."/>
            <person name="Arachchi H.M."/>
            <person name="Berlin A.M."/>
            <person name="Chapman S.B."/>
            <person name="Dewar J."/>
            <person name="Goldberg J."/>
            <person name="Griggs A."/>
            <person name="Gujja S."/>
            <person name="Hansen M."/>
            <person name="Howarth C."/>
            <person name="Imamovic A."/>
            <person name="Larimer J."/>
            <person name="McCowan C."/>
            <person name="Murphy C."/>
            <person name="Neiman D."/>
            <person name="Pearson M."/>
            <person name="Priest M."/>
            <person name="Roberts A."/>
            <person name="Saif S."/>
            <person name="Shea T."/>
            <person name="Sisk P."/>
            <person name="Sykes S."/>
            <person name="Wortman J."/>
            <person name="Nusbaum C."/>
            <person name="Birren B."/>
        </authorList>
    </citation>
    <scope>NUCLEOTIDE SEQUENCE [LARGE SCALE GENOMIC DNA]</scope>
    <source>
        <strain evidence="3 4">UGT5.1</strain>
    </source>
</reference>
<proteinExistence type="predicted"/>
<feature type="compositionally biased region" description="Basic and acidic residues" evidence="2">
    <location>
        <begin position="88"/>
        <end position="97"/>
    </location>
</feature>
<gene>
    <name evidence="3" type="ORF">C923_02655</name>
</gene>
<feature type="coiled-coil region" evidence="1">
    <location>
        <begin position="55"/>
        <end position="82"/>
    </location>
</feature>
<evidence type="ECO:0000313" key="4">
    <source>
        <dbReference type="Proteomes" id="UP000030697"/>
    </source>
</evidence>
<dbReference type="EMBL" id="KE124556">
    <property type="protein sequence ID" value="EWC76687.1"/>
    <property type="molecule type" value="Genomic_DNA"/>
</dbReference>
<sequence length="123" mass="15003">MKYKKNHFYKNYDDEKLLNRNFKKNSQAYRGYQKVPNYLKESNNLHMQDKSEPFVKEENKNMENEIVNMDKYENDFLKLKEDKMKDTNDLSFKREDNNNNNMDGENIDIKKNMSDKINDKINE</sequence>
<evidence type="ECO:0000256" key="2">
    <source>
        <dbReference type="SAM" id="MobiDB-lite"/>
    </source>
</evidence>
<feature type="region of interest" description="Disordered" evidence="2">
    <location>
        <begin position="88"/>
        <end position="123"/>
    </location>
</feature>
<dbReference type="AlphaFoldDB" id="W7JCR5"/>
<organism evidence="3 4">
    <name type="scientific">Plasmodium falciparum UGT5.1</name>
    <dbReference type="NCBI Taxonomy" id="1237627"/>
    <lineage>
        <taxon>Eukaryota</taxon>
        <taxon>Sar</taxon>
        <taxon>Alveolata</taxon>
        <taxon>Apicomplexa</taxon>
        <taxon>Aconoidasida</taxon>
        <taxon>Haemosporida</taxon>
        <taxon>Plasmodiidae</taxon>
        <taxon>Plasmodium</taxon>
        <taxon>Plasmodium (Laverania)</taxon>
    </lineage>
</organism>